<gene>
    <name evidence="2" type="ORF">GCM10007362_10390</name>
</gene>
<dbReference type="InterPro" id="IPR021598">
    <property type="entry name" value="DUF3221"/>
</dbReference>
<reference evidence="3" key="1">
    <citation type="journal article" date="2019" name="Int. J. Syst. Evol. Microbiol.">
        <title>The Global Catalogue of Microorganisms (GCM) 10K type strain sequencing project: providing services to taxonomists for standard genome sequencing and annotation.</title>
        <authorList>
            <consortium name="The Broad Institute Genomics Platform"/>
            <consortium name="The Broad Institute Genome Sequencing Center for Infectious Disease"/>
            <person name="Wu L."/>
            <person name="Ma J."/>
        </authorList>
    </citation>
    <scope>NUCLEOTIDE SEQUENCE [LARGE SCALE GENOMIC DNA]</scope>
    <source>
        <strain evidence="3">CCM 8702</strain>
    </source>
</reference>
<feature type="signal peptide" evidence="1">
    <location>
        <begin position="1"/>
        <end position="20"/>
    </location>
</feature>
<evidence type="ECO:0008006" key="4">
    <source>
        <dbReference type="Google" id="ProtNLM"/>
    </source>
</evidence>
<evidence type="ECO:0000313" key="3">
    <source>
        <dbReference type="Proteomes" id="UP000605427"/>
    </source>
</evidence>
<dbReference type="EMBL" id="BMDD01000001">
    <property type="protein sequence ID" value="GGH72352.1"/>
    <property type="molecule type" value="Genomic_DNA"/>
</dbReference>
<dbReference type="Proteomes" id="UP000605427">
    <property type="component" value="Unassembled WGS sequence"/>
</dbReference>
<sequence length="136" mass="14726">MKAFCLSGILLLGVVCGCSAETETRIEVERQLTESAGNSGVVIDKQDGRVLLVGSAEKQDILNGAIDTLLVENNENAIWVRIPGDDYSLVTKGDIIRYFGKGVTAVDASFPAQTEAARIEIRTPADWSEKERALLE</sequence>
<keyword evidence="3" id="KW-1185">Reference proteome</keyword>
<keyword evidence="1" id="KW-0732">Signal</keyword>
<feature type="chain" id="PRO_5046297948" description="DUF3221 domain-containing protein" evidence="1">
    <location>
        <begin position="21"/>
        <end position="136"/>
    </location>
</feature>
<accession>A0ABQ1ZR15</accession>
<proteinExistence type="predicted"/>
<dbReference type="PROSITE" id="PS51257">
    <property type="entry name" value="PROKAR_LIPOPROTEIN"/>
    <property type="match status" value="1"/>
</dbReference>
<evidence type="ECO:0000256" key="1">
    <source>
        <dbReference type="SAM" id="SignalP"/>
    </source>
</evidence>
<name>A0ABQ1ZR15_9BACL</name>
<dbReference type="RefSeq" id="WP_172240016.1">
    <property type="nucleotide sequence ID" value="NZ_BMDD01000001.1"/>
</dbReference>
<protein>
    <recommendedName>
        <fullName evidence="4">DUF3221 domain-containing protein</fullName>
    </recommendedName>
</protein>
<dbReference type="Pfam" id="PF11518">
    <property type="entry name" value="DUF3221"/>
    <property type="match status" value="1"/>
</dbReference>
<organism evidence="2 3">
    <name type="scientific">Saccharibacillus endophyticus</name>
    <dbReference type="NCBI Taxonomy" id="2060666"/>
    <lineage>
        <taxon>Bacteria</taxon>
        <taxon>Bacillati</taxon>
        <taxon>Bacillota</taxon>
        <taxon>Bacilli</taxon>
        <taxon>Bacillales</taxon>
        <taxon>Paenibacillaceae</taxon>
        <taxon>Saccharibacillus</taxon>
    </lineage>
</organism>
<evidence type="ECO:0000313" key="2">
    <source>
        <dbReference type="EMBL" id="GGH72352.1"/>
    </source>
</evidence>
<comment type="caution">
    <text evidence="2">The sequence shown here is derived from an EMBL/GenBank/DDBJ whole genome shotgun (WGS) entry which is preliminary data.</text>
</comment>